<accession>A0A1M6VAL3</accession>
<reference evidence="3" key="1">
    <citation type="submission" date="2016-11" db="EMBL/GenBank/DDBJ databases">
        <authorList>
            <person name="Varghese N."/>
            <person name="Submissions S."/>
        </authorList>
    </citation>
    <scope>NUCLEOTIDE SEQUENCE [LARGE SCALE GENOMIC DNA]</scope>
    <source>
        <strain evidence="3">DSM 22212</strain>
    </source>
</reference>
<dbReference type="EMBL" id="FRAU01000006">
    <property type="protein sequence ID" value="SHK78421.1"/>
    <property type="molecule type" value="Genomic_DNA"/>
</dbReference>
<dbReference type="OrthoDB" id="1495791at2"/>
<gene>
    <name evidence="2" type="ORF">SAMN04488087_1963</name>
</gene>
<evidence type="ECO:0000313" key="2">
    <source>
        <dbReference type="EMBL" id="SHK78421.1"/>
    </source>
</evidence>
<evidence type="ECO:0000313" key="3">
    <source>
        <dbReference type="Proteomes" id="UP000185812"/>
    </source>
</evidence>
<organism evidence="2 3">
    <name type="scientific">Rhodothermus profundi</name>
    <dbReference type="NCBI Taxonomy" id="633813"/>
    <lineage>
        <taxon>Bacteria</taxon>
        <taxon>Pseudomonadati</taxon>
        <taxon>Rhodothermota</taxon>
        <taxon>Rhodothermia</taxon>
        <taxon>Rhodothermales</taxon>
        <taxon>Rhodothermaceae</taxon>
        <taxon>Rhodothermus</taxon>
    </lineage>
</organism>
<protein>
    <submittedName>
        <fullName evidence="2">Uncharacterized protein</fullName>
    </submittedName>
</protein>
<name>A0A1M6VAL3_9BACT</name>
<feature type="compositionally biased region" description="Basic and acidic residues" evidence="1">
    <location>
        <begin position="55"/>
        <end position="67"/>
    </location>
</feature>
<dbReference type="RefSeq" id="WP_072715802.1">
    <property type="nucleotide sequence ID" value="NZ_FRAU01000006.1"/>
</dbReference>
<feature type="region of interest" description="Disordered" evidence="1">
    <location>
        <begin position="55"/>
        <end position="95"/>
    </location>
</feature>
<keyword evidence="3" id="KW-1185">Reference proteome</keyword>
<evidence type="ECO:0000256" key="1">
    <source>
        <dbReference type="SAM" id="MobiDB-lite"/>
    </source>
</evidence>
<dbReference type="AlphaFoldDB" id="A0A1M6VAL3"/>
<sequence>MERPRRVVEFEQLNALGKTVFVAGMAAHAGKGLLKRFIRHVARIAVESKRAFQEGMDPRIEEARVLEETPPPSTSRPARESKADASTCPSSSDPA</sequence>
<dbReference type="STRING" id="633813.SAMN04488087_1963"/>
<dbReference type="Proteomes" id="UP000185812">
    <property type="component" value="Unassembled WGS sequence"/>
</dbReference>
<proteinExistence type="predicted"/>